<keyword evidence="3" id="KW-1185">Reference proteome</keyword>
<dbReference type="OMA" id="TIHQING"/>
<dbReference type="EMBL" id="EQ962658">
    <property type="protein sequence ID" value="EED13729.1"/>
    <property type="molecule type" value="Genomic_DNA"/>
</dbReference>
<dbReference type="OrthoDB" id="3562449at2759"/>
<name>B8MMH5_TALSN</name>
<reference evidence="3" key="1">
    <citation type="journal article" date="2015" name="Genome Announc.">
        <title>Genome sequence of the AIDS-associated pathogen Penicillium marneffei (ATCC18224) and its near taxonomic relative Talaromyces stipitatus (ATCC10500).</title>
        <authorList>
            <person name="Nierman W.C."/>
            <person name="Fedorova-Abrams N.D."/>
            <person name="Andrianopoulos A."/>
        </authorList>
    </citation>
    <scope>NUCLEOTIDE SEQUENCE [LARGE SCALE GENOMIC DNA]</scope>
    <source>
        <strain evidence="3">ATCC 10500 / CBS 375.48 / QM 6759 / NRRL 1006</strain>
    </source>
</reference>
<dbReference type="AlphaFoldDB" id="B8MMH5"/>
<protein>
    <recommendedName>
        <fullName evidence="1">PiggyBac transposable element-derived protein domain-containing protein</fullName>
    </recommendedName>
</protein>
<sequence length="297" mass="34447">MESSRHQYKFICVRERIKELQSAPPILVSTTPEELKVFVDAQIYMGITKEPELKDYWDDGLDNNTVHANHPSSAYITQYRYEQLKRYFHIFLPPEVPGGFTTTRYPPEPILEQGLRMSEEQLSGNLKNLYIPLADISIDEAMVRSHGRSSHTFKLPNKPISQGFKLFVLADHGYVYYFYPTSRTKGVIEDERSYNVYLDNYFTTVDLFKKLRDIQIGAYGTTRHTSAGKDFPDLFKKLKDLSNYVPHHKVCAIPVRGVLCLTTIHTVNKTDDYVERERRRPQKTSTNGLLVHREFGD</sequence>
<dbReference type="InterPro" id="IPR029526">
    <property type="entry name" value="PGBD"/>
</dbReference>
<dbReference type="PhylomeDB" id="B8MMH5"/>
<evidence type="ECO:0000259" key="1">
    <source>
        <dbReference type="Pfam" id="PF13843"/>
    </source>
</evidence>
<dbReference type="eggNOG" id="ENOG502S2W5">
    <property type="taxonomic scope" value="Eukaryota"/>
</dbReference>
<dbReference type="GeneID" id="8105422"/>
<gene>
    <name evidence="2" type="ORF">TSTA_099790</name>
</gene>
<dbReference type="PANTHER" id="PTHR46599">
    <property type="entry name" value="PIGGYBAC TRANSPOSABLE ELEMENT-DERIVED PROTEIN 4"/>
    <property type="match status" value="1"/>
</dbReference>
<proteinExistence type="predicted"/>
<dbReference type="VEuPathDB" id="FungiDB:TSTA_099790"/>
<evidence type="ECO:0000313" key="3">
    <source>
        <dbReference type="Proteomes" id="UP000001745"/>
    </source>
</evidence>
<accession>B8MMH5</accession>
<dbReference type="Proteomes" id="UP000001745">
    <property type="component" value="Unassembled WGS sequence"/>
</dbReference>
<organism evidence="2 3">
    <name type="scientific">Talaromyces stipitatus (strain ATCC 10500 / CBS 375.48 / QM 6759 / NRRL 1006)</name>
    <name type="common">Penicillium stipitatum</name>
    <dbReference type="NCBI Taxonomy" id="441959"/>
    <lineage>
        <taxon>Eukaryota</taxon>
        <taxon>Fungi</taxon>
        <taxon>Dikarya</taxon>
        <taxon>Ascomycota</taxon>
        <taxon>Pezizomycotina</taxon>
        <taxon>Eurotiomycetes</taxon>
        <taxon>Eurotiomycetidae</taxon>
        <taxon>Eurotiales</taxon>
        <taxon>Trichocomaceae</taxon>
        <taxon>Talaromyces</taxon>
        <taxon>Talaromyces sect. Talaromyces</taxon>
    </lineage>
</organism>
<dbReference type="InParanoid" id="B8MMH5"/>
<dbReference type="PANTHER" id="PTHR46599:SF3">
    <property type="entry name" value="PIGGYBAC TRANSPOSABLE ELEMENT-DERIVED PROTEIN 4"/>
    <property type="match status" value="1"/>
</dbReference>
<dbReference type="Pfam" id="PF13843">
    <property type="entry name" value="DDE_Tnp_1_7"/>
    <property type="match status" value="1"/>
</dbReference>
<feature type="domain" description="PiggyBac transposable element-derived protein" evidence="1">
    <location>
        <begin position="29"/>
        <end position="284"/>
    </location>
</feature>
<dbReference type="HOGENOM" id="CLU_937429_0_0_1"/>
<evidence type="ECO:0000313" key="2">
    <source>
        <dbReference type="EMBL" id="EED13729.1"/>
    </source>
</evidence>
<dbReference type="RefSeq" id="XP_002485967.1">
    <property type="nucleotide sequence ID" value="XM_002485922.1"/>
</dbReference>
<dbReference type="STRING" id="441959.B8MMH5"/>